<keyword evidence="3" id="KW-1185">Reference proteome</keyword>
<accession>A0AA35S6V3</accession>
<feature type="compositionally biased region" description="Basic and acidic residues" evidence="1">
    <location>
        <begin position="62"/>
        <end position="73"/>
    </location>
</feature>
<comment type="caution">
    <text evidence="2">The sequence shown here is derived from an EMBL/GenBank/DDBJ whole genome shotgun (WGS) entry which is preliminary data.</text>
</comment>
<feature type="compositionally biased region" description="Basic and acidic residues" evidence="1">
    <location>
        <begin position="107"/>
        <end position="132"/>
    </location>
</feature>
<feature type="region of interest" description="Disordered" evidence="1">
    <location>
        <begin position="1"/>
        <end position="133"/>
    </location>
</feature>
<evidence type="ECO:0000313" key="3">
    <source>
        <dbReference type="Proteomes" id="UP001174909"/>
    </source>
</evidence>
<evidence type="ECO:0000256" key="1">
    <source>
        <dbReference type="SAM" id="MobiDB-lite"/>
    </source>
</evidence>
<reference evidence="2" key="1">
    <citation type="submission" date="2023-03" db="EMBL/GenBank/DDBJ databases">
        <authorList>
            <person name="Steffen K."/>
            <person name="Cardenas P."/>
        </authorList>
    </citation>
    <scope>NUCLEOTIDE SEQUENCE</scope>
</reference>
<evidence type="ECO:0000313" key="2">
    <source>
        <dbReference type="EMBL" id="CAI8023016.1"/>
    </source>
</evidence>
<dbReference type="AlphaFoldDB" id="A0AA35S6V3"/>
<name>A0AA35S6V3_GEOBA</name>
<sequence>MPKVTPGKEAGVKRGRGKSSSTTKGTPSLQTSGRRRGRGGGGEANDGGSSHQSQERKRKKRGREETERTVGNREKRRREVRGVVDSEEVEERGRNGERKGRMGRGGVEQRERSGRGESVEKKGRGRAKEVRVSDATTAKWTPVSRAARELLSNTMISALGQCMEEVRGPKKRLAETAIQQVIQRVECEVGAVKAPPSKRIKQGSALRQRLTELKEQCFDLMSRNEEMERTAEERKLFCKEKSKVVEQFEDDAQGLPPAHPPPPDMVRIAPTILILMSNTSPTVRFRPGDIQGTLSRTFVTHSGNC</sequence>
<dbReference type="EMBL" id="CASHTH010001989">
    <property type="protein sequence ID" value="CAI8023016.1"/>
    <property type="molecule type" value="Genomic_DNA"/>
</dbReference>
<feature type="compositionally biased region" description="Basic and acidic residues" evidence="1">
    <location>
        <begin position="91"/>
        <end position="100"/>
    </location>
</feature>
<gene>
    <name evidence="2" type="ORF">GBAR_LOCUS13480</name>
</gene>
<protein>
    <submittedName>
        <fullName evidence="2">Uncharacterized protein</fullName>
    </submittedName>
</protein>
<proteinExistence type="predicted"/>
<organism evidence="2 3">
    <name type="scientific">Geodia barretti</name>
    <name type="common">Barrett's horny sponge</name>
    <dbReference type="NCBI Taxonomy" id="519541"/>
    <lineage>
        <taxon>Eukaryota</taxon>
        <taxon>Metazoa</taxon>
        <taxon>Porifera</taxon>
        <taxon>Demospongiae</taxon>
        <taxon>Heteroscleromorpha</taxon>
        <taxon>Tetractinellida</taxon>
        <taxon>Astrophorina</taxon>
        <taxon>Geodiidae</taxon>
        <taxon>Geodia</taxon>
    </lineage>
</organism>
<dbReference type="Proteomes" id="UP001174909">
    <property type="component" value="Unassembled WGS sequence"/>
</dbReference>